<dbReference type="EMBL" id="KL584751">
    <property type="protein sequence ID" value="KEQ99128.1"/>
    <property type="molecule type" value="Genomic_DNA"/>
</dbReference>
<dbReference type="RefSeq" id="XP_013347744.1">
    <property type="nucleotide sequence ID" value="XM_013492290.1"/>
</dbReference>
<accession>A0A074YMY3</accession>
<sequence>MRGYDLYFRPTKKPCHIGKLPPELMMCIADNLPLHNVLCLALTSKDIFYSTWICHYSEQNSPMKDQYLQEVRPDIETPERLPFLEILLKEKAATSICDYCQTRVSRPILDHIRGRGLADDQRCPCQPRRTPEALSLYYKEWSIYLDFEHFRQVMYRRRLGTAYGTSPESLTFDSDWNNPGLGDWLTKLNLKPIFADSSLVLHATHRIIIPVEYLYSLHRSDSDTRLVVLNKLMESSIGRCHCNNPTQISTLLKCTNYIFADLCSDYNFKDLLSGSRISKPHNCPNCLTQYVFALHRHSKAAIFEIVFDTWTNLGECKWTFSPEWLSTRSEGAGI</sequence>
<protein>
    <recommendedName>
        <fullName evidence="3">F-box domain-containing protein</fullName>
    </recommendedName>
</protein>
<dbReference type="AlphaFoldDB" id="A0A074YMY3"/>
<evidence type="ECO:0008006" key="3">
    <source>
        <dbReference type="Google" id="ProtNLM"/>
    </source>
</evidence>
<proteinExistence type="predicted"/>
<dbReference type="InParanoid" id="A0A074YMY3"/>
<reference evidence="1 2" key="1">
    <citation type="journal article" date="2014" name="BMC Genomics">
        <title>Genome sequencing of four Aureobasidium pullulans varieties: biotechnological potential, stress tolerance, and description of new species.</title>
        <authorList>
            <person name="Gostin Ar C."/>
            <person name="Ohm R.A."/>
            <person name="Kogej T."/>
            <person name="Sonjak S."/>
            <person name="Turk M."/>
            <person name="Zajc J."/>
            <person name="Zalar P."/>
            <person name="Grube M."/>
            <person name="Sun H."/>
            <person name="Han J."/>
            <person name="Sharma A."/>
            <person name="Chiniquy J."/>
            <person name="Ngan C.Y."/>
            <person name="Lipzen A."/>
            <person name="Barry K."/>
            <person name="Grigoriev I.V."/>
            <person name="Gunde-Cimerman N."/>
        </authorList>
    </citation>
    <scope>NUCLEOTIDE SEQUENCE [LARGE SCALE GENOMIC DNA]</scope>
    <source>
        <strain evidence="1 2">EXF-2481</strain>
    </source>
</reference>
<dbReference type="InterPro" id="IPR036047">
    <property type="entry name" value="F-box-like_dom_sf"/>
</dbReference>
<dbReference type="HOGENOM" id="CLU_053711_0_0_1"/>
<dbReference type="Proteomes" id="UP000030641">
    <property type="component" value="Unassembled WGS sequence"/>
</dbReference>
<evidence type="ECO:0000313" key="1">
    <source>
        <dbReference type="EMBL" id="KEQ99128.1"/>
    </source>
</evidence>
<dbReference type="GeneID" id="25366508"/>
<dbReference type="SUPFAM" id="SSF81383">
    <property type="entry name" value="F-box domain"/>
    <property type="match status" value="1"/>
</dbReference>
<organism evidence="1 2">
    <name type="scientific">Aureobasidium subglaciale (strain EXF-2481)</name>
    <name type="common">Aureobasidium pullulans var. subglaciale</name>
    <dbReference type="NCBI Taxonomy" id="1043005"/>
    <lineage>
        <taxon>Eukaryota</taxon>
        <taxon>Fungi</taxon>
        <taxon>Dikarya</taxon>
        <taxon>Ascomycota</taxon>
        <taxon>Pezizomycotina</taxon>
        <taxon>Dothideomycetes</taxon>
        <taxon>Dothideomycetidae</taxon>
        <taxon>Dothideales</taxon>
        <taxon>Saccotheciaceae</taxon>
        <taxon>Aureobasidium</taxon>
    </lineage>
</organism>
<evidence type="ECO:0000313" key="2">
    <source>
        <dbReference type="Proteomes" id="UP000030641"/>
    </source>
</evidence>
<name>A0A074YMY3_AURSE</name>
<keyword evidence="2" id="KW-1185">Reference proteome</keyword>
<dbReference type="OrthoDB" id="3815037at2759"/>
<gene>
    <name evidence="1" type="ORF">AUEXF2481DRAFT_401097</name>
</gene>